<organism evidence="3 4">
    <name type="scientific">Neofusicoccum ribis</name>
    <dbReference type="NCBI Taxonomy" id="45134"/>
    <lineage>
        <taxon>Eukaryota</taxon>
        <taxon>Fungi</taxon>
        <taxon>Dikarya</taxon>
        <taxon>Ascomycota</taxon>
        <taxon>Pezizomycotina</taxon>
        <taxon>Dothideomycetes</taxon>
        <taxon>Dothideomycetes incertae sedis</taxon>
        <taxon>Botryosphaeriales</taxon>
        <taxon>Botryosphaeriaceae</taxon>
        <taxon>Neofusicoccum</taxon>
    </lineage>
</organism>
<feature type="region of interest" description="Disordered" evidence="2">
    <location>
        <begin position="464"/>
        <end position="517"/>
    </location>
</feature>
<feature type="compositionally biased region" description="Polar residues" evidence="2">
    <location>
        <begin position="587"/>
        <end position="601"/>
    </location>
</feature>
<feature type="region of interest" description="Disordered" evidence="2">
    <location>
        <begin position="339"/>
        <end position="452"/>
    </location>
</feature>
<feature type="region of interest" description="Disordered" evidence="2">
    <location>
        <begin position="15"/>
        <end position="58"/>
    </location>
</feature>
<reference evidence="3 4" key="1">
    <citation type="submission" date="2024-02" db="EMBL/GenBank/DDBJ databases">
        <title>De novo assembly and annotation of 12 fungi associated with fruit tree decline syndrome in Ontario, Canada.</title>
        <authorList>
            <person name="Sulman M."/>
            <person name="Ellouze W."/>
            <person name="Ilyukhin E."/>
        </authorList>
    </citation>
    <scope>NUCLEOTIDE SEQUENCE [LARGE SCALE GENOMIC DNA]</scope>
    <source>
        <strain evidence="3 4">M1-105</strain>
    </source>
</reference>
<feature type="region of interest" description="Disordered" evidence="2">
    <location>
        <begin position="541"/>
        <end position="608"/>
    </location>
</feature>
<evidence type="ECO:0000313" key="4">
    <source>
        <dbReference type="Proteomes" id="UP001521116"/>
    </source>
</evidence>
<feature type="compositionally biased region" description="Basic and acidic residues" evidence="2">
    <location>
        <begin position="391"/>
        <end position="403"/>
    </location>
</feature>
<feature type="compositionally biased region" description="Basic and acidic residues" evidence="2">
    <location>
        <begin position="932"/>
        <end position="973"/>
    </location>
</feature>
<evidence type="ECO:0000256" key="2">
    <source>
        <dbReference type="SAM" id="MobiDB-lite"/>
    </source>
</evidence>
<evidence type="ECO:0000256" key="1">
    <source>
        <dbReference type="SAM" id="Coils"/>
    </source>
</evidence>
<feature type="compositionally biased region" description="Basic and acidic residues" evidence="2">
    <location>
        <begin position="465"/>
        <end position="475"/>
    </location>
</feature>
<feature type="region of interest" description="Disordered" evidence="2">
    <location>
        <begin position="841"/>
        <end position="973"/>
    </location>
</feature>
<sequence length="973" mass="106393">MGLRATASVPVFRGRLDTGRSSSTTASSFLAAPTSGNVNAGAPTHSNVWKKPSPTPSLKRDKIQRLIKEHGSPPGLRVTAGGRIVPQDMPGLGSPQYPVNNNSKMGEWNMANVQGNGMQRATSQPPYLRRNSDAVPPPAFEPMSRSNSSNTAVNTTIPAYAPSFNPAFMPFFFPAAPYGYPQAQPRPFSVPAPASNNTNNTAQAEIAELRKMLEKIHVEQRDLEREMVIRENALTTEERQNMVEQKVQMINKSDRIRKDIKRIESDEPSGPVSFEQQKPAFPQPPGLVAPQAGSQPSLNPYVFANGPHAFVPFAPSGQFPSPYMLPSIVPFSGFTSLDGASSTPGGEGTTSSGENATKPAKDYKDKQEKQNSQENPEKSEKPASHGPRRSHALEIKDPNKTSDQKITSKRSVLDPTSPAYTPQKKTKSETSQEDSSLVFVPPSPSPIASPQRNAAFAAHFPWLCSDRKDEKKNDSTVKISPEPSVRSSAHRPSASSINTADFFPNNPHEHSSTSYNIRSNTQNRQITPDRSQFAWTNVFQSPDESQTHLRAPQVSPVDGASLRNDSALGMHQSENSSIRNAQLRVPQATSRQESDKTSSAGRLNAPAPSFVGQLDFRSKSVTFLLGFSAGLSGQPIQGTEEVDYMQGWAQGLLSAKQSNSRQPSEAEESVSSMSEEQTQPRQSSFLHPESVINRPDEGIPRPMGYMQLSATPMHKVSTSTLKATPSIQEPRPFTAHFESYDTTKSISSCMGIGPAAIPTPYRTASGETNKTVTEKIDAMMNAHQAPMMQHSGNERDEMKPSDRSNQSPSKLSRVFSGQSLQAQGQQKLNRGFNLNCLGDQREQARHSRTSYDGAADDEIGETSGTETTNARVSPSKGSAFTGSPSVSTGSPKKLSKTAVKNKFEEVAGNVGGAGKGKKSRKHKKTDHDETDDPAKMSRDDKKNWREMWKKRFEGIRDEEQREIDRYRSEYPLP</sequence>
<keyword evidence="1" id="KW-0175">Coiled coil</keyword>
<feature type="coiled-coil region" evidence="1">
    <location>
        <begin position="199"/>
        <end position="226"/>
    </location>
</feature>
<name>A0ABR3SK49_9PEZI</name>
<feature type="region of interest" description="Disordered" evidence="2">
    <location>
        <begin position="788"/>
        <end position="827"/>
    </location>
</feature>
<feature type="compositionally biased region" description="Basic and acidic residues" evidence="2">
    <location>
        <begin position="359"/>
        <end position="383"/>
    </location>
</feature>
<feature type="compositionally biased region" description="Low complexity" evidence="2">
    <location>
        <begin position="339"/>
        <end position="357"/>
    </location>
</feature>
<dbReference type="EMBL" id="JAJVDC020000134">
    <property type="protein sequence ID" value="KAL1622548.1"/>
    <property type="molecule type" value="Genomic_DNA"/>
</dbReference>
<feature type="compositionally biased region" description="Low complexity" evidence="2">
    <location>
        <begin position="21"/>
        <end position="35"/>
    </location>
</feature>
<evidence type="ECO:0000313" key="3">
    <source>
        <dbReference type="EMBL" id="KAL1622548.1"/>
    </source>
</evidence>
<protein>
    <submittedName>
        <fullName evidence="3">Uncharacterized protein</fullName>
    </submittedName>
</protein>
<feature type="compositionally biased region" description="Polar residues" evidence="2">
    <location>
        <begin position="862"/>
        <end position="890"/>
    </location>
</feature>
<feature type="compositionally biased region" description="Basic and acidic residues" evidence="2">
    <location>
        <begin position="792"/>
        <end position="802"/>
    </location>
</feature>
<comment type="caution">
    <text evidence="3">The sequence shown here is derived from an EMBL/GenBank/DDBJ whole genome shotgun (WGS) entry which is preliminary data.</text>
</comment>
<feature type="compositionally biased region" description="Basic residues" evidence="2">
    <location>
        <begin position="915"/>
        <end position="924"/>
    </location>
</feature>
<gene>
    <name evidence="3" type="ORF">SLS56_008726</name>
</gene>
<dbReference type="Proteomes" id="UP001521116">
    <property type="component" value="Unassembled WGS sequence"/>
</dbReference>
<accession>A0ABR3SK49</accession>
<feature type="region of interest" description="Disordered" evidence="2">
    <location>
        <begin position="655"/>
        <end position="701"/>
    </location>
</feature>
<keyword evidence="4" id="KW-1185">Reference proteome</keyword>
<feature type="region of interest" description="Disordered" evidence="2">
    <location>
        <begin position="265"/>
        <end position="293"/>
    </location>
</feature>
<proteinExistence type="predicted"/>
<feature type="compositionally biased region" description="Polar residues" evidence="2">
    <location>
        <begin position="803"/>
        <end position="827"/>
    </location>
</feature>